<reference evidence="4 5" key="1">
    <citation type="submission" date="2017-04" db="EMBL/GenBank/DDBJ databases">
        <authorList>
            <person name="Afonso C.L."/>
            <person name="Miller P.J."/>
            <person name="Scott M.A."/>
            <person name="Spackman E."/>
            <person name="Goraichik I."/>
            <person name="Dimitrov K.M."/>
            <person name="Suarez D.L."/>
            <person name="Swayne D.E."/>
        </authorList>
    </citation>
    <scope>NUCLEOTIDE SEQUENCE [LARGE SCALE GENOMIC DNA]</scope>
    <source>
        <strain evidence="4 5">DSM 26133</strain>
    </source>
</reference>
<evidence type="ECO:0000259" key="3">
    <source>
        <dbReference type="PROSITE" id="PS50930"/>
    </source>
</evidence>
<dbReference type="GO" id="GO:0000156">
    <property type="term" value="F:phosphorelay response regulator activity"/>
    <property type="evidence" value="ECO:0007669"/>
    <property type="project" value="InterPro"/>
</dbReference>
<gene>
    <name evidence="4" type="ORF">SAMN04488029_3641</name>
</gene>
<keyword evidence="1" id="KW-0597">Phosphoprotein</keyword>
<dbReference type="RefSeq" id="WP_084374263.1">
    <property type="nucleotide sequence ID" value="NZ_FWYF01000004.1"/>
</dbReference>
<dbReference type="SMART" id="SM00850">
    <property type="entry name" value="LytTR"/>
    <property type="match status" value="1"/>
</dbReference>
<dbReference type="OrthoDB" id="646623at2"/>
<feature type="modified residue" description="4-aspartylphosphate" evidence="1">
    <location>
        <position position="55"/>
    </location>
</feature>
<dbReference type="PROSITE" id="PS50930">
    <property type="entry name" value="HTH_LYTTR"/>
    <property type="match status" value="1"/>
</dbReference>
<dbReference type="PANTHER" id="PTHR37299">
    <property type="entry name" value="TRANSCRIPTIONAL REGULATOR-RELATED"/>
    <property type="match status" value="1"/>
</dbReference>
<dbReference type="Gene3D" id="2.40.50.1020">
    <property type="entry name" value="LytTr DNA-binding domain"/>
    <property type="match status" value="1"/>
</dbReference>
<feature type="domain" description="HTH LytTR-type" evidence="3">
    <location>
        <begin position="144"/>
        <end position="251"/>
    </location>
</feature>
<name>A0A1W2GN96_REIFA</name>
<dbReference type="PROSITE" id="PS50110">
    <property type="entry name" value="RESPONSE_REGULATORY"/>
    <property type="match status" value="1"/>
</dbReference>
<dbReference type="Pfam" id="PF04397">
    <property type="entry name" value="LytTR"/>
    <property type="match status" value="1"/>
</dbReference>
<dbReference type="InterPro" id="IPR001789">
    <property type="entry name" value="Sig_transdc_resp-reg_receiver"/>
</dbReference>
<evidence type="ECO:0000259" key="2">
    <source>
        <dbReference type="PROSITE" id="PS50110"/>
    </source>
</evidence>
<dbReference type="InterPro" id="IPR007492">
    <property type="entry name" value="LytTR_DNA-bd_dom"/>
</dbReference>
<dbReference type="GO" id="GO:0003677">
    <property type="term" value="F:DNA binding"/>
    <property type="evidence" value="ECO:0007669"/>
    <property type="project" value="InterPro"/>
</dbReference>
<dbReference type="PANTHER" id="PTHR37299:SF1">
    <property type="entry name" value="STAGE 0 SPORULATION PROTEIN A HOMOLOG"/>
    <property type="match status" value="1"/>
</dbReference>
<organism evidence="4 5">
    <name type="scientific">Reichenbachiella faecimaris</name>
    <dbReference type="NCBI Taxonomy" id="692418"/>
    <lineage>
        <taxon>Bacteria</taxon>
        <taxon>Pseudomonadati</taxon>
        <taxon>Bacteroidota</taxon>
        <taxon>Cytophagia</taxon>
        <taxon>Cytophagales</taxon>
        <taxon>Reichenbachiellaceae</taxon>
        <taxon>Reichenbachiella</taxon>
    </lineage>
</organism>
<evidence type="ECO:0000256" key="1">
    <source>
        <dbReference type="PROSITE-ProRule" id="PRU00169"/>
    </source>
</evidence>
<dbReference type="Proteomes" id="UP000192472">
    <property type="component" value="Unassembled WGS sequence"/>
</dbReference>
<dbReference type="FunFam" id="3.40.50.2300:FF:000361">
    <property type="entry name" value="Two-component system response regulator"/>
    <property type="match status" value="1"/>
</dbReference>
<dbReference type="EMBL" id="FWYF01000004">
    <property type="protein sequence ID" value="SMD38117.1"/>
    <property type="molecule type" value="Genomic_DNA"/>
</dbReference>
<protein>
    <submittedName>
        <fullName evidence="4">Two component transcriptional regulator, LytTR family</fullName>
    </submittedName>
</protein>
<feature type="domain" description="Response regulatory" evidence="2">
    <location>
        <begin position="2"/>
        <end position="115"/>
    </location>
</feature>
<proteinExistence type="predicted"/>
<dbReference type="InterPro" id="IPR011006">
    <property type="entry name" value="CheY-like_superfamily"/>
</dbReference>
<evidence type="ECO:0000313" key="4">
    <source>
        <dbReference type="EMBL" id="SMD38117.1"/>
    </source>
</evidence>
<dbReference type="SUPFAM" id="SSF52172">
    <property type="entry name" value="CheY-like"/>
    <property type="match status" value="1"/>
</dbReference>
<dbReference type="InterPro" id="IPR046947">
    <property type="entry name" value="LytR-like"/>
</dbReference>
<keyword evidence="5" id="KW-1185">Reference proteome</keyword>
<accession>A0A1W2GN96</accession>
<dbReference type="Pfam" id="PF00072">
    <property type="entry name" value="Response_reg"/>
    <property type="match status" value="1"/>
</dbReference>
<dbReference type="STRING" id="692418.SAMN04488029_3641"/>
<sequence length="251" mass="29307">MKVLIVEDEGIAANRLIQLLDQLDNSIEVVEHLDSVKSVIEWFQTNPTPDLAFFDIQLADGLSFEIFEQIEISCPIIFTTAYDQYAIEAFKVNSIDYLLKPMMEADLQRALEKFNKQKESIPSMDVAALMHLIQQQNKSYKERFVIKVGEHLKSVLAEEVEIFLSENKTTYLLSKDCKRFIIDFTLDQIQEAVNPKSFFRINRKYLIHIEGIKDIISYSNSRLKLELHHFNADDLIVSREKVVLFKKWLDR</sequence>
<dbReference type="AlphaFoldDB" id="A0A1W2GN96"/>
<evidence type="ECO:0000313" key="5">
    <source>
        <dbReference type="Proteomes" id="UP000192472"/>
    </source>
</evidence>
<dbReference type="SMART" id="SM00448">
    <property type="entry name" value="REC"/>
    <property type="match status" value="1"/>
</dbReference>
<dbReference type="Gene3D" id="3.40.50.2300">
    <property type="match status" value="1"/>
</dbReference>